<sequence length="128" mass="15469">MSPRLTKAKRQALERMVKLFERRKTDKSPEIVKAFMDNMALFYKPSKYQVESQLWTLQNWLKSYGARYERVHRFKARLLLGELTIEIKLNFHDYEFFVLIDGKIEKMFKAVKEIEPWLAERLGIPERK</sequence>
<gene>
    <name evidence="1" type="ORF">EJC50_12600</name>
</gene>
<protein>
    <submittedName>
        <fullName evidence="1">Uncharacterized protein</fullName>
    </submittedName>
</protein>
<dbReference type="EMBL" id="CP034437">
    <property type="protein sequence ID" value="AZN40395.1"/>
    <property type="molecule type" value="Genomic_DNA"/>
</dbReference>
<reference evidence="2" key="1">
    <citation type="submission" date="2018-12" db="EMBL/GenBank/DDBJ databases">
        <title>Genome sequence of Peanibacillus sp.</title>
        <authorList>
            <person name="Subramani G."/>
            <person name="Srinivasan S."/>
            <person name="Kim M.K."/>
        </authorList>
    </citation>
    <scope>NUCLEOTIDE SEQUENCE [LARGE SCALE GENOMIC DNA]</scope>
    <source>
        <strain evidence="2">18JY67-1</strain>
    </source>
</reference>
<dbReference type="AlphaFoldDB" id="A0A3Q8X4N2"/>
<dbReference type="Proteomes" id="UP000272528">
    <property type="component" value="Chromosome"/>
</dbReference>
<name>A0A3Q8X4N2_9BACL</name>
<accession>A0A3Q8X4N2</accession>
<evidence type="ECO:0000313" key="1">
    <source>
        <dbReference type="EMBL" id="AZN40395.1"/>
    </source>
</evidence>
<dbReference type="OrthoDB" id="9883342at2"/>
<keyword evidence="2" id="KW-1185">Reference proteome</keyword>
<dbReference type="RefSeq" id="WP_126015626.1">
    <property type="nucleotide sequence ID" value="NZ_CP034437.1"/>
</dbReference>
<evidence type="ECO:0000313" key="2">
    <source>
        <dbReference type="Proteomes" id="UP000272528"/>
    </source>
</evidence>
<organism evidence="1 2">
    <name type="scientific">Paenibacillus albus</name>
    <dbReference type="NCBI Taxonomy" id="2495582"/>
    <lineage>
        <taxon>Bacteria</taxon>
        <taxon>Bacillati</taxon>
        <taxon>Bacillota</taxon>
        <taxon>Bacilli</taxon>
        <taxon>Bacillales</taxon>
        <taxon>Paenibacillaceae</taxon>
        <taxon>Paenibacillus</taxon>
    </lineage>
</organism>
<dbReference type="KEGG" id="palb:EJC50_12600"/>
<proteinExistence type="predicted"/>